<dbReference type="InterPro" id="IPR013103">
    <property type="entry name" value="RVT_2"/>
</dbReference>
<dbReference type="AlphaFoldDB" id="A0A9W7IKR3"/>
<reference evidence="2" key="1">
    <citation type="submission" date="2023-05" db="EMBL/GenBank/DDBJ databases">
        <title>Genome and transcriptome analyses reveal genes involved in the formation of fine ridges on petal epidermal cells in Hibiscus trionum.</title>
        <authorList>
            <person name="Koshimizu S."/>
            <person name="Masuda S."/>
            <person name="Ishii T."/>
            <person name="Shirasu K."/>
            <person name="Hoshino A."/>
            <person name="Arita M."/>
        </authorList>
    </citation>
    <scope>NUCLEOTIDE SEQUENCE</scope>
    <source>
        <strain evidence="2">Hamamatsu line</strain>
    </source>
</reference>
<evidence type="ECO:0000259" key="1">
    <source>
        <dbReference type="Pfam" id="PF07727"/>
    </source>
</evidence>
<dbReference type="Proteomes" id="UP001165190">
    <property type="component" value="Unassembled WGS sequence"/>
</dbReference>
<accession>A0A9W7IKR3</accession>
<proteinExistence type="predicted"/>
<dbReference type="OrthoDB" id="996302at2759"/>
<dbReference type="PANTHER" id="PTHR11439:SF486">
    <property type="entry name" value="RLK (RECEPTOR-LIKE KINASE) PROTEIN, PUTATIVE-RELATED"/>
    <property type="match status" value="1"/>
</dbReference>
<dbReference type="GO" id="GO:0003676">
    <property type="term" value="F:nucleic acid binding"/>
    <property type="evidence" value="ECO:0007669"/>
    <property type="project" value="InterPro"/>
</dbReference>
<sequence length="388" mass="43913">MEIPSGVKGIGQSQKVFKLAKSLYGLKQSPRAWFQRFTKVILKNGFKQSSADHTLFSKVTSSNKRVILFVYVDDIIMTGDDEEEVSKLKNFLSREFEIKDLGSLRYFLGMEVARTSKGLIINQRKYILDLLKETGLLGCKPVDTPMGAGLKFNKPGTSLAADKGLYQRLVGKLIYLSLTRPDISFPVNVISQYMTDPRQEHMDAAKRILRYLKGTPGHGLFFKKSQDKTVKIYTDASWAGELTDRRSTSGYCSFVWGNLVTWKSKKQTMVSRSSAEAEFRALALGICEGIWLLKFLRELGMAQDESFEIFCDNQSTIQIAKNPVQHDRTKHIEIDRHFIDEKLAKGTVSLNYIPTEEQVADTLTKPLPKALFSKFLSKLGLYNVYSPV</sequence>
<feature type="domain" description="Reverse transcriptase Ty1/copia-type" evidence="1">
    <location>
        <begin position="3"/>
        <end position="146"/>
    </location>
</feature>
<organism evidence="2 3">
    <name type="scientific">Hibiscus trionum</name>
    <name type="common">Flower of an hour</name>
    <dbReference type="NCBI Taxonomy" id="183268"/>
    <lineage>
        <taxon>Eukaryota</taxon>
        <taxon>Viridiplantae</taxon>
        <taxon>Streptophyta</taxon>
        <taxon>Embryophyta</taxon>
        <taxon>Tracheophyta</taxon>
        <taxon>Spermatophyta</taxon>
        <taxon>Magnoliopsida</taxon>
        <taxon>eudicotyledons</taxon>
        <taxon>Gunneridae</taxon>
        <taxon>Pentapetalae</taxon>
        <taxon>rosids</taxon>
        <taxon>malvids</taxon>
        <taxon>Malvales</taxon>
        <taxon>Malvaceae</taxon>
        <taxon>Malvoideae</taxon>
        <taxon>Hibiscus</taxon>
    </lineage>
</organism>
<name>A0A9W7IKR3_HIBTR</name>
<dbReference type="SUPFAM" id="SSF56672">
    <property type="entry name" value="DNA/RNA polymerases"/>
    <property type="match status" value="1"/>
</dbReference>
<dbReference type="InterPro" id="IPR043502">
    <property type="entry name" value="DNA/RNA_pol_sf"/>
</dbReference>
<dbReference type="Pfam" id="PF07727">
    <property type="entry name" value="RVT_2"/>
    <property type="match status" value="1"/>
</dbReference>
<evidence type="ECO:0000313" key="3">
    <source>
        <dbReference type="Proteomes" id="UP001165190"/>
    </source>
</evidence>
<keyword evidence="3" id="KW-1185">Reference proteome</keyword>
<dbReference type="CDD" id="cd09272">
    <property type="entry name" value="RNase_HI_RT_Ty1"/>
    <property type="match status" value="1"/>
</dbReference>
<evidence type="ECO:0000313" key="2">
    <source>
        <dbReference type="EMBL" id="GMI97063.1"/>
    </source>
</evidence>
<dbReference type="Gene3D" id="3.30.420.10">
    <property type="entry name" value="Ribonuclease H-like superfamily/Ribonuclease H"/>
    <property type="match status" value="1"/>
</dbReference>
<keyword evidence="2" id="KW-0808">Transferase</keyword>
<dbReference type="GO" id="GO:0016301">
    <property type="term" value="F:kinase activity"/>
    <property type="evidence" value="ECO:0007669"/>
    <property type="project" value="UniProtKB-KW"/>
</dbReference>
<dbReference type="EMBL" id="BSYR01000030">
    <property type="protein sequence ID" value="GMI97063.1"/>
    <property type="molecule type" value="Genomic_DNA"/>
</dbReference>
<comment type="caution">
    <text evidence="2">The sequence shown here is derived from an EMBL/GenBank/DDBJ whole genome shotgun (WGS) entry which is preliminary data.</text>
</comment>
<protein>
    <submittedName>
        <fullName evidence="2">Cysteine-rich RLK (RECEPTOR-like protein kinase) 8</fullName>
    </submittedName>
</protein>
<keyword evidence="2" id="KW-0418">Kinase</keyword>
<dbReference type="PANTHER" id="PTHR11439">
    <property type="entry name" value="GAG-POL-RELATED RETROTRANSPOSON"/>
    <property type="match status" value="1"/>
</dbReference>
<dbReference type="InterPro" id="IPR036397">
    <property type="entry name" value="RNaseH_sf"/>
</dbReference>
<gene>
    <name evidence="2" type="ORF">HRI_003375600</name>
</gene>